<dbReference type="PANTHER" id="PTHR43272:SF6">
    <property type="entry name" value="LONG CHAIN ACYL-COA SYNTHETASE 1"/>
    <property type="match status" value="1"/>
</dbReference>
<comment type="caution">
    <text evidence="9">The sequence shown here is derived from an EMBL/GenBank/DDBJ whole genome shotgun (WGS) entry which is preliminary data.</text>
</comment>
<evidence type="ECO:0000256" key="4">
    <source>
        <dbReference type="ARBA" id="ARBA00022832"/>
    </source>
</evidence>
<dbReference type="PROSITE" id="PS00455">
    <property type="entry name" value="AMP_BINDING"/>
    <property type="match status" value="1"/>
</dbReference>
<gene>
    <name evidence="9" type="ORF">Sjap_007246</name>
</gene>
<dbReference type="PANTHER" id="PTHR43272">
    <property type="entry name" value="LONG-CHAIN-FATTY-ACID--COA LIGASE"/>
    <property type="match status" value="1"/>
</dbReference>
<dbReference type="Gene3D" id="3.40.50.12780">
    <property type="entry name" value="N-terminal domain of ligase-like"/>
    <property type="match status" value="1"/>
</dbReference>
<evidence type="ECO:0000256" key="5">
    <source>
        <dbReference type="ARBA" id="ARBA00022840"/>
    </source>
</evidence>
<keyword evidence="10" id="KW-1185">Reference proteome</keyword>
<dbReference type="SUPFAM" id="SSF56801">
    <property type="entry name" value="Acetyl-CoA synthetase-like"/>
    <property type="match status" value="1"/>
</dbReference>
<evidence type="ECO:0000313" key="10">
    <source>
        <dbReference type="Proteomes" id="UP001417504"/>
    </source>
</evidence>
<comment type="catalytic activity">
    <reaction evidence="7">
        <text>a long-chain fatty acid + ATP + CoA = a long-chain fatty acyl-CoA + AMP + diphosphate</text>
        <dbReference type="Rhea" id="RHEA:15421"/>
        <dbReference type="ChEBI" id="CHEBI:30616"/>
        <dbReference type="ChEBI" id="CHEBI:33019"/>
        <dbReference type="ChEBI" id="CHEBI:57287"/>
        <dbReference type="ChEBI" id="CHEBI:57560"/>
        <dbReference type="ChEBI" id="CHEBI:83139"/>
        <dbReference type="ChEBI" id="CHEBI:456215"/>
        <dbReference type="EC" id="6.2.1.3"/>
    </reaction>
</comment>
<dbReference type="GO" id="GO:0005783">
    <property type="term" value="C:endoplasmic reticulum"/>
    <property type="evidence" value="ECO:0007669"/>
    <property type="project" value="TreeGrafter"/>
</dbReference>
<dbReference type="CDD" id="cd05927">
    <property type="entry name" value="LC-FACS_euk"/>
    <property type="match status" value="1"/>
</dbReference>
<dbReference type="InterPro" id="IPR045311">
    <property type="entry name" value="LC-FACS_euk"/>
</dbReference>
<evidence type="ECO:0000256" key="7">
    <source>
        <dbReference type="RuleBase" id="RU369030"/>
    </source>
</evidence>
<dbReference type="InterPro" id="IPR042099">
    <property type="entry name" value="ANL_N_sf"/>
</dbReference>
<protein>
    <recommendedName>
        <fullName evidence="6 7">Long-chain-fatty-acid--CoA ligase</fullName>
        <ecNumber evidence="6 7">6.2.1.3</ecNumber>
    </recommendedName>
</protein>
<feature type="domain" description="AMP-dependent synthetase/ligase" evidence="8">
    <location>
        <begin position="64"/>
        <end position="480"/>
    </location>
</feature>
<dbReference type="GO" id="GO:0016020">
    <property type="term" value="C:membrane"/>
    <property type="evidence" value="ECO:0007669"/>
    <property type="project" value="TreeGrafter"/>
</dbReference>
<keyword evidence="5 7" id="KW-0067">ATP-binding</keyword>
<dbReference type="GO" id="GO:0005524">
    <property type="term" value="F:ATP binding"/>
    <property type="evidence" value="ECO:0007669"/>
    <property type="project" value="UniProtKB-KW"/>
</dbReference>
<evidence type="ECO:0000256" key="2">
    <source>
        <dbReference type="ARBA" id="ARBA00022598"/>
    </source>
</evidence>
<dbReference type="AlphaFoldDB" id="A0AAP0JPL4"/>
<dbReference type="Pfam" id="PF00501">
    <property type="entry name" value="AMP-binding"/>
    <property type="match status" value="1"/>
</dbReference>
<organism evidence="9 10">
    <name type="scientific">Stephania japonica</name>
    <dbReference type="NCBI Taxonomy" id="461633"/>
    <lineage>
        <taxon>Eukaryota</taxon>
        <taxon>Viridiplantae</taxon>
        <taxon>Streptophyta</taxon>
        <taxon>Embryophyta</taxon>
        <taxon>Tracheophyta</taxon>
        <taxon>Spermatophyta</taxon>
        <taxon>Magnoliopsida</taxon>
        <taxon>Ranunculales</taxon>
        <taxon>Menispermaceae</taxon>
        <taxon>Menispermoideae</taxon>
        <taxon>Cissampelideae</taxon>
        <taxon>Stephania</taxon>
    </lineage>
</organism>
<keyword evidence="4 7" id="KW-0276">Fatty acid metabolism</keyword>
<sequence>MKVFSVQVEDGREGELGEPSVGPVYRNLLSKDGFPLPDPKVATCWDLFRGSVEKHSNNKMLGWRQIVDGKIGPYLWKTYKEVYDEVLLIGSALRKCGAEPGARVGIYGINCPQWVIAMEACCAHSLICVPLYDTLGPGAVSFIVDHAEIDFAFVQEKKVKRLLESDQTGSRRLKAIICFTSLTNELNEDVAHHGAKLYSWNDALQLGKENPADVVPPKPQDIGTIMYTSGTSGHPKGVILTHENAVLTMRGMDLFMEQFEDKMTVDDVYLSFLPLAHILDRMIEEYFFHNGASVGYYHGDLEALREDLMELKPTLFAGVPRVFERVHEGVMTTLEELNPRRRKIFDILFRHKLNWMNKGYKHRQASPLADLLAFRKVKAKLGGRVRLIISGGAALSTELEEFLRVTSCAFVVQGYGLTETCGISTISFPDEMCMLGAVGVPSVYTELRLEEVPDMGYSPFGDPPRGEICIRGKPIFSGYYKNPELTKEAFKDGWFHTGDIGELLPSGAVKIIDRKKNIFKLSQGEYIAVEYLEKIYSFTPIVEDIWVYGDSFNSKLVAVVVPNERNTKKWAESNGYSGSFADLSKLHFLEDYILLELKSTAEKHKVRGFEYIKGVITDPLPFDVERNLVTPTMKKRRDQLLKHYKDDIDNLYQSIAVPQK</sequence>
<evidence type="ECO:0000259" key="8">
    <source>
        <dbReference type="Pfam" id="PF00501"/>
    </source>
</evidence>
<dbReference type="GO" id="GO:0010025">
    <property type="term" value="P:wax biosynthetic process"/>
    <property type="evidence" value="ECO:0007669"/>
    <property type="project" value="TreeGrafter"/>
</dbReference>
<dbReference type="GO" id="GO:0010143">
    <property type="term" value="P:cutin biosynthetic process"/>
    <property type="evidence" value="ECO:0007669"/>
    <property type="project" value="TreeGrafter"/>
</dbReference>
<dbReference type="EC" id="6.2.1.3" evidence="6 7"/>
<keyword evidence="2 7" id="KW-0436">Ligase</keyword>
<dbReference type="EMBL" id="JBBNAE010000003">
    <property type="protein sequence ID" value="KAK9136652.1"/>
    <property type="molecule type" value="Genomic_DNA"/>
</dbReference>
<evidence type="ECO:0000256" key="6">
    <source>
        <dbReference type="ARBA" id="ARBA00026121"/>
    </source>
</evidence>
<evidence type="ECO:0000313" key="9">
    <source>
        <dbReference type="EMBL" id="KAK9136652.1"/>
    </source>
</evidence>
<dbReference type="GO" id="GO:0004467">
    <property type="term" value="F:long-chain fatty acid-CoA ligase activity"/>
    <property type="evidence" value="ECO:0007669"/>
    <property type="project" value="UniProtKB-EC"/>
</dbReference>
<comment type="function">
    <text evidence="7">Catalyzes the conversion of long-chain fatty acids to their active form acyl-CoAs for both synthesis of cellular lipids, and degradation via beta-oxidation.</text>
</comment>
<accession>A0AAP0JPL4</accession>
<dbReference type="InterPro" id="IPR000873">
    <property type="entry name" value="AMP-dep_synth/lig_dom"/>
</dbReference>
<comment type="similarity">
    <text evidence="1 7">Belongs to the ATP-dependent AMP-binding enzyme family.</text>
</comment>
<dbReference type="Proteomes" id="UP001417504">
    <property type="component" value="Unassembled WGS sequence"/>
</dbReference>
<evidence type="ECO:0000256" key="1">
    <source>
        <dbReference type="ARBA" id="ARBA00006432"/>
    </source>
</evidence>
<proteinExistence type="inferred from homology"/>
<keyword evidence="7" id="KW-0443">Lipid metabolism</keyword>
<reference evidence="9 10" key="1">
    <citation type="submission" date="2024-01" db="EMBL/GenBank/DDBJ databases">
        <title>Genome assemblies of Stephania.</title>
        <authorList>
            <person name="Yang L."/>
        </authorList>
    </citation>
    <scope>NUCLEOTIDE SEQUENCE [LARGE SCALE GENOMIC DNA]</scope>
    <source>
        <strain evidence="9">QJT</strain>
        <tissue evidence="9">Leaf</tissue>
    </source>
</reference>
<name>A0AAP0JPL4_9MAGN</name>
<dbReference type="InterPro" id="IPR020845">
    <property type="entry name" value="AMP-binding_CS"/>
</dbReference>
<keyword evidence="3 7" id="KW-0547">Nucleotide-binding</keyword>
<evidence type="ECO:0000256" key="3">
    <source>
        <dbReference type="ARBA" id="ARBA00022741"/>
    </source>
</evidence>